<dbReference type="Proteomes" id="UP000569092">
    <property type="component" value="Unassembled WGS sequence"/>
</dbReference>
<accession>A0A7W8N533</accession>
<gene>
    <name evidence="1" type="ORF">HDF10_004302</name>
</gene>
<name>A0A7W8N533_9BACT</name>
<proteinExistence type="predicted"/>
<dbReference type="InterPro" id="IPR034660">
    <property type="entry name" value="DinB/YfiT-like"/>
</dbReference>
<comment type="caution">
    <text evidence="1">The sequence shown here is derived from an EMBL/GenBank/DDBJ whole genome shotgun (WGS) entry which is preliminary data.</text>
</comment>
<reference evidence="1 2" key="1">
    <citation type="submission" date="2020-08" db="EMBL/GenBank/DDBJ databases">
        <title>Genomic Encyclopedia of Type Strains, Phase IV (KMG-V): Genome sequencing to study the core and pangenomes of soil and plant-associated prokaryotes.</title>
        <authorList>
            <person name="Whitman W."/>
        </authorList>
    </citation>
    <scope>NUCLEOTIDE SEQUENCE [LARGE SCALE GENOMIC DNA]</scope>
    <source>
        <strain evidence="1 2">M8US30</strain>
    </source>
</reference>
<dbReference type="AlphaFoldDB" id="A0A7W8N533"/>
<dbReference type="SUPFAM" id="SSF109854">
    <property type="entry name" value="DinB/YfiT-like putative metalloenzymes"/>
    <property type="match status" value="1"/>
</dbReference>
<dbReference type="EMBL" id="JACHDZ010000013">
    <property type="protein sequence ID" value="MBB5346292.1"/>
    <property type="molecule type" value="Genomic_DNA"/>
</dbReference>
<evidence type="ECO:0008006" key="3">
    <source>
        <dbReference type="Google" id="ProtNLM"/>
    </source>
</evidence>
<dbReference type="InterPro" id="IPR011466">
    <property type="entry name" value="DUF1572"/>
</dbReference>
<evidence type="ECO:0000313" key="1">
    <source>
        <dbReference type="EMBL" id="MBB5346292.1"/>
    </source>
</evidence>
<organism evidence="1 2">
    <name type="scientific">Tunturiibacter lichenicola</name>
    <dbReference type="NCBI Taxonomy" id="2051959"/>
    <lineage>
        <taxon>Bacteria</taxon>
        <taxon>Pseudomonadati</taxon>
        <taxon>Acidobacteriota</taxon>
        <taxon>Terriglobia</taxon>
        <taxon>Terriglobales</taxon>
        <taxon>Acidobacteriaceae</taxon>
        <taxon>Tunturiibacter</taxon>
    </lineage>
</organism>
<sequence>MAERSLALKADFTRRDQKDNVNPMALKLTTSYIADSLSLFAYYKRLAERAMDQISDEQLFRQLDAESNSIAIIVKHLSGNMCSRWSDFLTTDGEKPSRNRDDEFVSPPTTRNELLRMWEDGWSRLMGTLEEITDADLDRIVTIRGEAHSVMQAINRQLAHYPHHVGQIVLLARHFAGESWQSLSIPRNDSDQFNRKVASGELSQR</sequence>
<evidence type="ECO:0000313" key="2">
    <source>
        <dbReference type="Proteomes" id="UP000569092"/>
    </source>
</evidence>
<dbReference type="Pfam" id="PF07609">
    <property type="entry name" value="DUF1572"/>
    <property type="match status" value="1"/>
</dbReference>
<protein>
    <recommendedName>
        <fullName evidence="3">DUF1572 domain-containing protein</fullName>
    </recommendedName>
</protein>
<dbReference type="Gene3D" id="1.20.120.450">
    <property type="entry name" value="dinb family like domain"/>
    <property type="match status" value="1"/>
</dbReference>